<feature type="chain" id="PRO_5037294539" evidence="1">
    <location>
        <begin position="27"/>
        <end position="231"/>
    </location>
</feature>
<dbReference type="GO" id="GO:0016740">
    <property type="term" value="F:transferase activity"/>
    <property type="evidence" value="ECO:0007669"/>
    <property type="project" value="InterPro"/>
</dbReference>
<dbReference type="InterPro" id="IPR002477">
    <property type="entry name" value="Peptidoglycan-bd-like"/>
</dbReference>
<evidence type="ECO:0000313" key="5">
    <source>
        <dbReference type="Proteomes" id="UP000683575"/>
    </source>
</evidence>
<evidence type="ECO:0000313" key="4">
    <source>
        <dbReference type="EMBL" id="QWZ07532.1"/>
    </source>
</evidence>
<feature type="domain" description="Peptidoglycan binding-like" evidence="2">
    <location>
        <begin position="30"/>
        <end position="82"/>
    </location>
</feature>
<keyword evidence="5" id="KW-1185">Reference proteome</keyword>
<organism evidence="4 5">
    <name type="scientific">Nocardioides panacis</name>
    <dbReference type="NCBI Taxonomy" id="2849501"/>
    <lineage>
        <taxon>Bacteria</taxon>
        <taxon>Bacillati</taxon>
        <taxon>Actinomycetota</taxon>
        <taxon>Actinomycetes</taxon>
        <taxon>Propionibacteriales</taxon>
        <taxon>Nocardioidaceae</taxon>
        <taxon>Nocardioides</taxon>
    </lineage>
</organism>
<dbReference type="AlphaFoldDB" id="A0A975SX45"/>
<gene>
    <name evidence="4" type="ORF">KRR39_19185</name>
</gene>
<evidence type="ECO:0000256" key="1">
    <source>
        <dbReference type="SAM" id="SignalP"/>
    </source>
</evidence>
<dbReference type="CDD" id="cd16913">
    <property type="entry name" value="YkuD_like"/>
    <property type="match status" value="1"/>
</dbReference>
<dbReference type="Pfam" id="PF01471">
    <property type="entry name" value="PG_binding_1"/>
    <property type="match status" value="1"/>
</dbReference>
<keyword evidence="1" id="KW-0732">Signal</keyword>
<dbReference type="Proteomes" id="UP000683575">
    <property type="component" value="Chromosome"/>
</dbReference>
<dbReference type="RefSeq" id="WP_216939043.1">
    <property type="nucleotide sequence ID" value="NZ_CP077062.1"/>
</dbReference>
<proteinExistence type="predicted"/>
<dbReference type="Pfam" id="PF03734">
    <property type="entry name" value="YkuD"/>
    <property type="match status" value="1"/>
</dbReference>
<protein>
    <submittedName>
        <fullName evidence="4">L,D-transpeptidase family protein</fullName>
    </submittedName>
</protein>
<dbReference type="EMBL" id="CP077062">
    <property type="protein sequence ID" value="QWZ07532.1"/>
    <property type="molecule type" value="Genomic_DNA"/>
</dbReference>
<feature type="signal peptide" evidence="1">
    <location>
        <begin position="1"/>
        <end position="26"/>
    </location>
</feature>
<sequence>MRALRRTAVVVLTLLATVLVAVPGQAADGTAQAQRRLNALGCDAGPVDGRAGTWTRTAVVRFQAANRLAQSGSLTASTRSRLYGAAPVRCTARPVPGPRTGRRVVVSQTQNWVWLVRADGRVLAQGGVVDNPRYLRPGTYTAGAKCGRAARIRDNSDASGRLRLHHFTRFAACGIGFHQIPQYRSTGAQIHADFLLGTDEAESHGCVRVSRAMSQRIWDFATAGTKIVVLR</sequence>
<evidence type="ECO:0000259" key="3">
    <source>
        <dbReference type="Pfam" id="PF03734"/>
    </source>
</evidence>
<reference evidence="4" key="1">
    <citation type="submission" date="2021-06" db="EMBL/GenBank/DDBJ databases">
        <title>Complete genome sequence of Nocardioides sp. G188.</title>
        <authorList>
            <person name="Im W.-T."/>
        </authorList>
    </citation>
    <scope>NUCLEOTIDE SEQUENCE</scope>
    <source>
        <strain evidence="4">G188</strain>
    </source>
</reference>
<name>A0A975SX45_9ACTN</name>
<evidence type="ECO:0000259" key="2">
    <source>
        <dbReference type="Pfam" id="PF01471"/>
    </source>
</evidence>
<dbReference type="InterPro" id="IPR005490">
    <property type="entry name" value="LD_TPept_cat_dom"/>
</dbReference>
<feature type="domain" description="L,D-TPase catalytic" evidence="3">
    <location>
        <begin position="134"/>
        <end position="229"/>
    </location>
</feature>
<accession>A0A975SX45</accession>
<dbReference type="KEGG" id="nps:KRR39_19185"/>